<accession>A0A834WP53</accession>
<reference evidence="2" key="1">
    <citation type="submission" date="2020-09" db="EMBL/GenBank/DDBJ databases">
        <title>Genome-Enabled Discovery of Anthraquinone Biosynthesis in Senna tora.</title>
        <authorList>
            <person name="Kang S.-H."/>
            <person name="Pandey R.P."/>
            <person name="Lee C.-M."/>
            <person name="Sim J.-S."/>
            <person name="Jeong J.-T."/>
            <person name="Choi B.-S."/>
            <person name="Jung M."/>
            <person name="Ginzburg D."/>
            <person name="Zhao K."/>
            <person name="Won S.Y."/>
            <person name="Oh T.-J."/>
            <person name="Yu Y."/>
            <person name="Kim N.-H."/>
            <person name="Lee O.R."/>
            <person name="Lee T.-H."/>
            <person name="Bashyal P."/>
            <person name="Kim T.-S."/>
            <person name="Lee W.-H."/>
            <person name="Kawkins C."/>
            <person name="Kim C.-K."/>
            <person name="Kim J.S."/>
            <person name="Ahn B.O."/>
            <person name="Rhee S.Y."/>
            <person name="Sohng J.K."/>
        </authorList>
    </citation>
    <scope>NUCLEOTIDE SEQUENCE</scope>
    <source>
        <tissue evidence="2">Leaf</tissue>
    </source>
</reference>
<evidence type="ECO:0000313" key="2">
    <source>
        <dbReference type="EMBL" id="KAF7824299.1"/>
    </source>
</evidence>
<dbReference type="Proteomes" id="UP000634136">
    <property type="component" value="Unassembled WGS sequence"/>
</dbReference>
<gene>
    <name evidence="2" type="ORF">G2W53_022443</name>
</gene>
<dbReference type="AlphaFoldDB" id="A0A834WP53"/>
<evidence type="ECO:0000256" key="1">
    <source>
        <dbReference type="SAM" id="MobiDB-lite"/>
    </source>
</evidence>
<dbReference type="EMBL" id="JAAIUW010000007">
    <property type="protein sequence ID" value="KAF7824299.1"/>
    <property type="molecule type" value="Genomic_DNA"/>
</dbReference>
<feature type="region of interest" description="Disordered" evidence="1">
    <location>
        <begin position="1"/>
        <end position="31"/>
    </location>
</feature>
<name>A0A834WP53_9FABA</name>
<protein>
    <submittedName>
        <fullName evidence="2">Uncharacterized protein</fullName>
    </submittedName>
</protein>
<evidence type="ECO:0000313" key="3">
    <source>
        <dbReference type="Proteomes" id="UP000634136"/>
    </source>
</evidence>
<feature type="compositionally biased region" description="Basic and acidic residues" evidence="1">
    <location>
        <begin position="14"/>
        <end position="31"/>
    </location>
</feature>
<organism evidence="2 3">
    <name type="scientific">Senna tora</name>
    <dbReference type="NCBI Taxonomy" id="362788"/>
    <lineage>
        <taxon>Eukaryota</taxon>
        <taxon>Viridiplantae</taxon>
        <taxon>Streptophyta</taxon>
        <taxon>Embryophyta</taxon>
        <taxon>Tracheophyta</taxon>
        <taxon>Spermatophyta</taxon>
        <taxon>Magnoliopsida</taxon>
        <taxon>eudicotyledons</taxon>
        <taxon>Gunneridae</taxon>
        <taxon>Pentapetalae</taxon>
        <taxon>rosids</taxon>
        <taxon>fabids</taxon>
        <taxon>Fabales</taxon>
        <taxon>Fabaceae</taxon>
        <taxon>Caesalpinioideae</taxon>
        <taxon>Cassia clade</taxon>
        <taxon>Senna</taxon>
    </lineage>
</organism>
<comment type="caution">
    <text evidence="2">The sequence shown here is derived from an EMBL/GenBank/DDBJ whole genome shotgun (WGS) entry which is preliminary data.</text>
</comment>
<proteinExistence type="predicted"/>
<sequence length="31" mass="3599">MRIEKFLTIQEGGEPERKNNEGRVLRAENLA</sequence>
<keyword evidence="3" id="KW-1185">Reference proteome</keyword>